<name>A0A1J5PF96_9ZZZZ</name>
<reference evidence="1" key="1">
    <citation type="submission" date="2016-10" db="EMBL/GenBank/DDBJ databases">
        <title>Sequence of Gallionella enrichment culture.</title>
        <authorList>
            <person name="Poehlein A."/>
            <person name="Muehling M."/>
            <person name="Daniel R."/>
        </authorList>
    </citation>
    <scope>NUCLEOTIDE SEQUENCE</scope>
</reference>
<dbReference type="EMBL" id="MLJW01004391">
    <property type="protein sequence ID" value="OIQ70054.1"/>
    <property type="molecule type" value="Genomic_DNA"/>
</dbReference>
<sequence>MERGLHQRVMRAAKDRRLGVRHPAHQRLDMAAHQCLGEDFVALLDGIDHAAAGLRLDIDADGAE</sequence>
<gene>
    <name evidence="1" type="ORF">GALL_483360</name>
</gene>
<evidence type="ECO:0000313" key="1">
    <source>
        <dbReference type="EMBL" id="OIQ70054.1"/>
    </source>
</evidence>
<proteinExistence type="predicted"/>
<accession>A0A1J5PF96</accession>
<organism evidence="1">
    <name type="scientific">mine drainage metagenome</name>
    <dbReference type="NCBI Taxonomy" id="410659"/>
    <lineage>
        <taxon>unclassified sequences</taxon>
        <taxon>metagenomes</taxon>
        <taxon>ecological metagenomes</taxon>
    </lineage>
</organism>
<comment type="caution">
    <text evidence="1">The sequence shown here is derived from an EMBL/GenBank/DDBJ whole genome shotgun (WGS) entry which is preliminary data.</text>
</comment>
<protein>
    <submittedName>
        <fullName evidence="1">Uncharacterized protein</fullName>
    </submittedName>
</protein>
<dbReference type="AlphaFoldDB" id="A0A1J5PF96"/>